<evidence type="ECO:0000256" key="1">
    <source>
        <dbReference type="SAM" id="Phobius"/>
    </source>
</evidence>
<keyword evidence="1" id="KW-0472">Membrane</keyword>
<gene>
    <name evidence="2" type="ORF">ASS94_12745</name>
</gene>
<proteinExistence type="predicted"/>
<keyword evidence="1" id="KW-0812">Transmembrane</keyword>
<reference evidence="3" key="1">
    <citation type="submission" date="2015-11" db="EMBL/GenBank/DDBJ databases">
        <title>Genomic diversity of Staphylococcus saprophyticus strains from urinary tract infections, animal surfaces, and fermented foods.</title>
        <authorList>
            <person name="Wolfe B.E."/>
        </authorList>
    </citation>
    <scope>NUCLEOTIDE SEQUENCE [LARGE SCALE GENOMIC DNA]</scope>
    <source>
        <strain evidence="3">738_7</strain>
    </source>
</reference>
<dbReference type="AlphaFoldDB" id="A0AAP7LSQ9"/>
<sequence length="73" mass="8521">MSEYGETKVASNKVFLTYIMKFNYIMAIILLWVNVILTYDSVKGIVAVLLTLLIIRLYKNKKIVKNSHKKRDL</sequence>
<name>A0AAP7LSQ9_9STAP</name>
<accession>A0AAP7LSQ9</accession>
<comment type="caution">
    <text evidence="2">The sequence shown here is derived from an EMBL/GenBank/DDBJ whole genome shotgun (WGS) entry which is preliminary data.</text>
</comment>
<dbReference type="EMBL" id="LNPX01000053">
    <property type="protein sequence ID" value="OEK51880.1"/>
    <property type="molecule type" value="Genomic_DNA"/>
</dbReference>
<evidence type="ECO:0000313" key="3">
    <source>
        <dbReference type="Proteomes" id="UP000095464"/>
    </source>
</evidence>
<dbReference type="RefSeq" id="WP_021339100.1">
    <property type="nucleotide sequence ID" value="NZ_CP013980.1"/>
</dbReference>
<evidence type="ECO:0000313" key="2">
    <source>
        <dbReference type="EMBL" id="OEK51880.1"/>
    </source>
</evidence>
<feature type="transmembrane region" description="Helical" evidence="1">
    <location>
        <begin position="15"/>
        <end position="35"/>
    </location>
</feature>
<protein>
    <submittedName>
        <fullName evidence="2">Uncharacterized protein</fullName>
    </submittedName>
</protein>
<dbReference type="Proteomes" id="UP000095464">
    <property type="component" value="Unassembled WGS sequence"/>
</dbReference>
<organism evidence="2 3">
    <name type="scientific">Staphylococcus equorum</name>
    <dbReference type="NCBI Taxonomy" id="246432"/>
    <lineage>
        <taxon>Bacteria</taxon>
        <taxon>Bacillati</taxon>
        <taxon>Bacillota</taxon>
        <taxon>Bacilli</taxon>
        <taxon>Bacillales</taxon>
        <taxon>Staphylococcaceae</taxon>
        <taxon>Staphylococcus</taxon>
    </lineage>
</organism>
<feature type="transmembrane region" description="Helical" evidence="1">
    <location>
        <begin position="41"/>
        <end position="58"/>
    </location>
</feature>
<keyword evidence="1" id="KW-1133">Transmembrane helix</keyword>